<accession>A0A150JGQ0</accession>
<gene>
    <name evidence="1" type="ORF">AN188_01387</name>
    <name evidence="2" type="ORF">APG09_01383</name>
</gene>
<dbReference type="EMBL" id="LNJB01000022">
    <property type="protein sequence ID" value="KYC53776.1"/>
    <property type="molecule type" value="Genomic_DNA"/>
</dbReference>
<sequence length="83" mass="9289">MSIVLSVLNEGEVFIVKDLDPKVISFLERNIDGLMIKTENLQGIAGIKYITLPPGYKIIIEGNLIKIFFPEGEIKKGPINILY</sequence>
<evidence type="ECO:0000313" key="2">
    <source>
        <dbReference type="EMBL" id="KYC56402.1"/>
    </source>
</evidence>
<accession>A0A150J9A1</accession>
<dbReference type="AlphaFoldDB" id="A0A150JGQ0"/>
<evidence type="ECO:0000313" key="3">
    <source>
        <dbReference type="Proteomes" id="UP000092420"/>
    </source>
</evidence>
<evidence type="ECO:0000313" key="1">
    <source>
        <dbReference type="EMBL" id="KYC53776.1"/>
    </source>
</evidence>
<protein>
    <submittedName>
        <fullName evidence="2">Uncharacterized protein</fullName>
    </submittedName>
</protein>
<dbReference type="EMBL" id="LNJE01000020">
    <property type="protein sequence ID" value="KYC56402.1"/>
    <property type="molecule type" value="Genomic_DNA"/>
</dbReference>
<name>A0A150JGQ0_9EURY</name>
<comment type="caution">
    <text evidence="2">The sequence shown here is derived from an EMBL/GenBank/DDBJ whole genome shotgun (WGS) entry which is preliminary data.</text>
</comment>
<organism evidence="2">
    <name type="scientific">Candidatus Methanofastidiosum methylothiophilum</name>
    <dbReference type="NCBI Taxonomy" id="1705564"/>
    <lineage>
        <taxon>Archaea</taxon>
        <taxon>Methanobacteriati</taxon>
        <taxon>Methanobacteriota</taxon>
        <taxon>Stenosarchaea group</taxon>
        <taxon>Candidatus Methanofastidiosia</taxon>
        <taxon>Candidatus Methanofastidiosales</taxon>
        <taxon>Candidatus Methanofastidiosaceae</taxon>
        <taxon>Candidatus Methanofastidiosum</taxon>
    </lineage>
</organism>
<proteinExistence type="predicted"/>
<dbReference type="Proteomes" id="UP000092420">
    <property type="component" value="Unassembled WGS sequence"/>
</dbReference>
<accession>A0A150JER9</accession>
<reference evidence="2 3" key="1">
    <citation type="journal article" date="2016" name="ISME J.">
        <title>Chasing the elusive Euryarchaeota class WSA2: genomes reveal a uniquely fastidious methyl-reducing methanogen.</title>
        <authorList>
            <person name="Nobu M.K."/>
            <person name="Narihiro T."/>
            <person name="Kuroda K."/>
            <person name="Mei R."/>
            <person name="Liu W.T."/>
        </authorList>
    </citation>
    <scope>NUCLEOTIDE SEQUENCE [LARGE SCALE GENOMIC DNA]</scope>
    <source>
        <strain evidence="1">ADurb1013_Bin02101</strain>
        <strain evidence="2">ADurb1213_Bin02801</strain>
    </source>
</reference>